<dbReference type="InterPro" id="IPR009057">
    <property type="entry name" value="Homeodomain-like_sf"/>
</dbReference>
<dbReference type="GO" id="GO:0005634">
    <property type="term" value="C:nucleus"/>
    <property type="evidence" value="ECO:0007669"/>
    <property type="project" value="UniProtKB-SubCell"/>
</dbReference>
<dbReference type="InterPro" id="IPR001005">
    <property type="entry name" value="SANT/Myb"/>
</dbReference>
<sequence length="309" mass="34091">MVSCGRNGGGRGVRQYVRSKVPRLRWTPELHCCFVQAIHRLGGQAKATPKLVLLLMNVRGLTISNVKSHLQMYRSMKSHLRRHDLNSSHTGKHSFEDHDGNGDVDEEQDDDDYHQVNLHHHFLKPTSESDPHFIYSKSVYCINPPKRARIGMSGARSVSEKDTRVVVVHDHRRAGGIIYDTVIPPAAAGPLTSSLSMLLSQNRYNRTINAPLGFPVKESDFLQVVNKVSRNGCERRMICKAETGDDDPMGTSLSLSLVHASTNGSVMCSTSEASETVLSSLPTYSKGSSNFFIDQCSVNLDLSIALCGT</sequence>
<keyword evidence="3" id="KW-0804">Transcription</keyword>
<keyword evidence="8" id="KW-1185">Reference proteome</keyword>
<dbReference type="NCBIfam" id="TIGR01557">
    <property type="entry name" value="myb_SHAQKYF"/>
    <property type="match status" value="1"/>
</dbReference>
<dbReference type="GO" id="GO:0003677">
    <property type="term" value="F:DNA binding"/>
    <property type="evidence" value="ECO:0007669"/>
    <property type="project" value="InterPro"/>
</dbReference>
<dbReference type="Gramene" id="Kaladp0070s0168.1.v1.1">
    <property type="protein sequence ID" value="Kaladp0070s0168.1.v1.1"/>
    <property type="gene ID" value="Kaladp0070s0168.v1.1"/>
</dbReference>
<comment type="subcellular location">
    <subcellularLocation>
        <location evidence="1">Nucleus</location>
    </subcellularLocation>
</comment>
<dbReference type="Gene3D" id="1.10.10.60">
    <property type="entry name" value="Homeodomain-like"/>
    <property type="match status" value="1"/>
</dbReference>
<evidence type="ECO:0000256" key="2">
    <source>
        <dbReference type="ARBA" id="ARBA00023015"/>
    </source>
</evidence>
<dbReference type="Proteomes" id="UP000594263">
    <property type="component" value="Unplaced"/>
</dbReference>
<organism evidence="7 8">
    <name type="scientific">Kalanchoe fedtschenkoi</name>
    <name type="common">Lavender scallops</name>
    <name type="synonym">South American air plant</name>
    <dbReference type="NCBI Taxonomy" id="63787"/>
    <lineage>
        <taxon>Eukaryota</taxon>
        <taxon>Viridiplantae</taxon>
        <taxon>Streptophyta</taxon>
        <taxon>Embryophyta</taxon>
        <taxon>Tracheophyta</taxon>
        <taxon>Spermatophyta</taxon>
        <taxon>Magnoliopsida</taxon>
        <taxon>eudicotyledons</taxon>
        <taxon>Gunneridae</taxon>
        <taxon>Pentapetalae</taxon>
        <taxon>Saxifragales</taxon>
        <taxon>Crassulaceae</taxon>
        <taxon>Kalanchoe</taxon>
    </lineage>
</organism>
<dbReference type="PROSITE" id="PS51294">
    <property type="entry name" value="HTH_MYB"/>
    <property type="match status" value="1"/>
</dbReference>
<evidence type="ECO:0000256" key="1">
    <source>
        <dbReference type="ARBA" id="ARBA00004123"/>
    </source>
</evidence>
<dbReference type="Pfam" id="PF00249">
    <property type="entry name" value="Myb_DNA-binding"/>
    <property type="match status" value="1"/>
</dbReference>
<evidence type="ECO:0000259" key="6">
    <source>
        <dbReference type="PROSITE" id="PS51294"/>
    </source>
</evidence>
<dbReference type="PANTHER" id="PTHR31314">
    <property type="entry name" value="MYB FAMILY TRANSCRIPTION FACTOR PHL7-LIKE"/>
    <property type="match status" value="1"/>
</dbReference>
<keyword evidence="4" id="KW-0539">Nucleus</keyword>
<dbReference type="InterPro" id="IPR006447">
    <property type="entry name" value="Myb_dom_plants"/>
</dbReference>
<evidence type="ECO:0000256" key="5">
    <source>
        <dbReference type="SAM" id="MobiDB-lite"/>
    </source>
</evidence>
<dbReference type="EnsemblPlants" id="Kaladp0070s0168.1.v1.1">
    <property type="protein sequence ID" value="Kaladp0070s0168.1.v1.1"/>
    <property type="gene ID" value="Kaladp0070s0168.v1.1"/>
</dbReference>
<feature type="region of interest" description="Disordered" evidence="5">
    <location>
        <begin position="81"/>
        <end position="109"/>
    </location>
</feature>
<feature type="domain" description="HTH myb-type" evidence="6">
    <location>
        <begin position="18"/>
        <end position="78"/>
    </location>
</feature>
<name>A0A7N1A2Z2_KALFE</name>
<dbReference type="InterPro" id="IPR017930">
    <property type="entry name" value="Myb_dom"/>
</dbReference>
<dbReference type="FunFam" id="1.10.10.60:FF:000007">
    <property type="entry name" value="Two-component response regulator"/>
    <property type="match status" value="1"/>
</dbReference>
<evidence type="ECO:0000313" key="8">
    <source>
        <dbReference type="Proteomes" id="UP000594263"/>
    </source>
</evidence>
<dbReference type="SUPFAM" id="SSF46689">
    <property type="entry name" value="Homeodomain-like"/>
    <property type="match status" value="1"/>
</dbReference>
<reference evidence="7" key="1">
    <citation type="submission" date="2021-01" db="UniProtKB">
        <authorList>
            <consortium name="EnsemblPlants"/>
        </authorList>
    </citation>
    <scope>IDENTIFICATION</scope>
</reference>
<keyword evidence="2" id="KW-0805">Transcription regulation</keyword>
<protein>
    <recommendedName>
        <fullName evidence="6">HTH myb-type domain-containing protein</fullName>
    </recommendedName>
</protein>
<proteinExistence type="predicted"/>
<dbReference type="PANTHER" id="PTHR31314:SF188">
    <property type="entry name" value="TRANSCRIPTION FACTOR KAN2 ISOFORM X1-RELATED"/>
    <property type="match status" value="1"/>
</dbReference>
<dbReference type="GO" id="GO:0003700">
    <property type="term" value="F:DNA-binding transcription factor activity"/>
    <property type="evidence" value="ECO:0007669"/>
    <property type="project" value="InterPro"/>
</dbReference>
<dbReference type="InterPro" id="IPR046955">
    <property type="entry name" value="PHR1-like"/>
</dbReference>
<evidence type="ECO:0000256" key="4">
    <source>
        <dbReference type="ARBA" id="ARBA00023242"/>
    </source>
</evidence>
<evidence type="ECO:0000256" key="3">
    <source>
        <dbReference type="ARBA" id="ARBA00023163"/>
    </source>
</evidence>
<evidence type="ECO:0000313" key="7">
    <source>
        <dbReference type="EnsemblPlants" id="Kaladp0070s0168.1.v1.1"/>
    </source>
</evidence>
<dbReference type="AlphaFoldDB" id="A0A7N1A2Z2"/>
<accession>A0A7N1A2Z2</accession>